<dbReference type="AlphaFoldDB" id="A0A0D0NRS1"/>
<keyword evidence="1" id="KW-1133">Transmembrane helix</keyword>
<dbReference type="Proteomes" id="UP000032066">
    <property type="component" value="Unassembled WGS sequence"/>
</dbReference>
<protein>
    <submittedName>
        <fullName evidence="2">Uncharacterized protein</fullName>
    </submittedName>
</protein>
<keyword evidence="1" id="KW-0472">Membrane</keyword>
<keyword evidence="3" id="KW-1185">Reference proteome</keyword>
<sequence>MDRCTRETRHMLQRILSGWHGLAKDLHRLEEHLAEHTDYVVQVDHTGLPQSVHRIAKYLAEEHPQPALAIGHLHDWLKDIGGAQLRCDWVALLAGAQEARGLTVSQRADFVVIAEVLCFPPQPAQRTTESDRCILASQALTSGSTNLLLVQLEQAEPELAQLARREVERSRSPLTYGRSPRRWTVLAVAVALLATAGVVTAVMLPPDGPPPLPGREVTWFPSTLEPGDGSYATVNVPPEAHRLVARIQLTDEHPDLGSCPNIHIALAAEPGGSTDWQTPDQPLSVAVPPGHTGLRITLRLNASDNCKRRIDTQRVEFER</sequence>
<dbReference type="PATRIC" id="fig|2064.6.peg.4583"/>
<name>A0A0D0NRS1_KITGR</name>
<reference evidence="2 3" key="1">
    <citation type="submission" date="2015-02" db="EMBL/GenBank/DDBJ databases">
        <title>Draft genome sequence of Kitasatospora griseola MF730-N6, a bafilomycin, terpentecin and satosporin producer.</title>
        <authorList>
            <person name="Arens J.C."/>
            <person name="Haltli B."/>
            <person name="Kerr R.G."/>
        </authorList>
    </citation>
    <scope>NUCLEOTIDE SEQUENCE [LARGE SCALE GENOMIC DNA]</scope>
    <source>
        <strain evidence="2 3">MF730-N6</strain>
    </source>
</reference>
<dbReference type="STRING" id="2064.TR51_21325"/>
<comment type="caution">
    <text evidence="2">The sequence shown here is derived from an EMBL/GenBank/DDBJ whole genome shotgun (WGS) entry which is preliminary data.</text>
</comment>
<proteinExistence type="predicted"/>
<keyword evidence="1" id="KW-0812">Transmembrane</keyword>
<evidence type="ECO:0000313" key="2">
    <source>
        <dbReference type="EMBL" id="KIQ61811.1"/>
    </source>
</evidence>
<accession>A0A0D0NRS1</accession>
<feature type="transmembrane region" description="Helical" evidence="1">
    <location>
        <begin position="183"/>
        <end position="204"/>
    </location>
</feature>
<organism evidence="2 3">
    <name type="scientific">Kitasatospora griseola</name>
    <name type="common">Streptomyces griseolosporeus</name>
    <dbReference type="NCBI Taxonomy" id="2064"/>
    <lineage>
        <taxon>Bacteria</taxon>
        <taxon>Bacillati</taxon>
        <taxon>Actinomycetota</taxon>
        <taxon>Actinomycetes</taxon>
        <taxon>Kitasatosporales</taxon>
        <taxon>Streptomycetaceae</taxon>
        <taxon>Kitasatospora</taxon>
    </lineage>
</organism>
<evidence type="ECO:0000313" key="3">
    <source>
        <dbReference type="Proteomes" id="UP000032066"/>
    </source>
</evidence>
<dbReference type="EMBL" id="JXZB01000004">
    <property type="protein sequence ID" value="KIQ61811.1"/>
    <property type="molecule type" value="Genomic_DNA"/>
</dbReference>
<evidence type="ECO:0000256" key="1">
    <source>
        <dbReference type="SAM" id="Phobius"/>
    </source>
</evidence>
<gene>
    <name evidence="2" type="ORF">TR51_21325</name>
</gene>